<evidence type="ECO:0000313" key="10">
    <source>
        <dbReference type="EMBL" id="MFC3976668.1"/>
    </source>
</evidence>
<dbReference type="Gene3D" id="2.40.170.20">
    <property type="entry name" value="TonB-dependent receptor, beta-barrel domain"/>
    <property type="match status" value="1"/>
</dbReference>
<dbReference type="InterPro" id="IPR023996">
    <property type="entry name" value="TonB-dep_OMP_SusC/RagA"/>
</dbReference>
<evidence type="ECO:0000256" key="4">
    <source>
        <dbReference type="ARBA" id="ARBA00022692"/>
    </source>
</evidence>
<feature type="signal peptide" evidence="8">
    <location>
        <begin position="1"/>
        <end position="20"/>
    </location>
</feature>
<sequence length="1066" mass="116516">MKKTLLFTLFFCFLAQFSFAQTVEVKGTIISSEGNEPVPGASVLVKGTTIGAVSDIDGNYTINVPSGNTVLVFSFIGLASQEVTIGGRSVINITMEPETSALSEVVVTALGISREKASLGYAVQSVDGDRLSSTRETNIVNALQGQVAGIQIQGSPGAIGGSSRITIRGANSFLGENQPLFVVDGMPINNANYASRAQQEGFGGGAYDYGNAASDINPEDIASMEVLKGAAATALYGTRGSNGVILITTKSGGSNKKGIGVEVNSTTTFESPIALMPHQQLYGGGDIANTDSGFVEFIENGQTFLAPIYAKDGAWGPRYNPNVQVRHWDSWDVDSPTYGETRPWVAPANPYDRFFETGVTTQNSLAVTGSNDVGSFRLGYTNMAQSGVIPNSNLGRNTVSFNSSYKISNRLTASAAGSLVIQNADGRNATGYSNANPMQGFTQWWQTQLDVERLKNDQFTDGRQQTWNPIGPIIDPATGQLLSFDHRPRFFDNPYWVRNNYLQEDTRDRFFGNFNLNYKIIDGLSFNVRAMRDGFTFKSREGIPQGGITQSSYREEIRTFNETNFEAKFLYDTRISEKFSLNAMLGGNLMNQTNTRNTISTVGGLALNGFFNIANSVNSPQVTTYEQERAINSVFATTSLGFMDMLYVDLALRGDWSSTLPAENNNYWYPSVSSSFVFTELQALRNSFLSFGKVRVGYGQAANDAAPYQLRNVYSNVIPNFGSFPRYTVPLGSPNANLRPERTNEIEFGVEFAVLNNRLSFDVSYYDRTTVDQIFNVPSSASTGFTSRILNAGSMRNHGIEVTMNATPVDKRDFRWDIMVNFATFNNEVIELAPGVDNIIAGTTWAADVRVQEGYPYMSLFGQDFRRNEAGQVIVGANGFPLVNSNREFLGSTIADFAGGIRNSFNYKGLELGVLIDYQGGGIIHSTSLQWSKYSGMDPVTVENNVRETGLIVPGVTETGEPNTVPISPQAYYQTIWSVASPNVFDASFIKLRELSLSYTLPNRLISRLPVRDVRVRTFGRNLAILHSNLPYLDPQGVNGAGNVQGLENAQVPTTRSLGFDISFKF</sequence>
<name>A0ABV8EMV6_9BACT</name>
<evidence type="ECO:0000256" key="1">
    <source>
        <dbReference type="ARBA" id="ARBA00004571"/>
    </source>
</evidence>
<dbReference type="PROSITE" id="PS52016">
    <property type="entry name" value="TONB_DEPENDENT_REC_3"/>
    <property type="match status" value="1"/>
</dbReference>
<dbReference type="NCBIfam" id="TIGR04057">
    <property type="entry name" value="SusC_RagA_signa"/>
    <property type="match status" value="1"/>
</dbReference>
<dbReference type="InterPro" id="IPR036942">
    <property type="entry name" value="Beta-barrel_TonB_sf"/>
</dbReference>
<evidence type="ECO:0000256" key="5">
    <source>
        <dbReference type="ARBA" id="ARBA00023136"/>
    </source>
</evidence>
<keyword evidence="4 7" id="KW-0812">Transmembrane</keyword>
<dbReference type="InterPro" id="IPR008969">
    <property type="entry name" value="CarboxyPept-like_regulatory"/>
</dbReference>
<dbReference type="SUPFAM" id="SSF56935">
    <property type="entry name" value="Porins"/>
    <property type="match status" value="1"/>
</dbReference>
<evidence type="ECO:0000256" key="8">
    <source>
        <dbReference type="SAM" id="SignalP"/>
    </source>
</evidence>
<dbReference type="InterPro" id="IPR023997">
    <property type="entry name" value="TonB-dep_OMP_SusC/RagA_CS"/>
</dbReference>
<dbReference type="InterPro" id="IPR012910">
    <property type="entry name" value="Plug_dom"/>
</dbReference>
<dbReference type="Pfam" id="PF13715">
    <property type="entry name" value="CarbopepD_reg_2"/>
    <property type="match status" value="1"/>
</dbReference>
<keyword evidence="11" id="KW-1185">Reference proteome</keyword>
<comment type="caution">
    <text evidence="10">The sequence shown here is derived from an EMBL/GenBank/DDBJ whole genome shotgun (WGS) entry which is preliminary data.</text>
</comment>
<evidence type="ECO:0000256" key="7">
    <source>
        <dbReference type="PROSITE-ProRule" id="PRU01360"/>
    </source>
</evidence>
<dbReference type="Proteomes" id="UP001595766">
    <property type="component" value="Unassembled WGS sequence"/>
</dbReference>
<dbReference type="InterPro" id="IPR039426">
    <property type="entry name" value="TonB-dep_rcpt-like"/>
</dbReference>
<organism evidence="10 11">
    <name type="scientific">Belliella kenyensis</name>
    <dbReference type="NCBI Taxonomy" id="1472724"/>
    <lineage>
        <taxon>Bacteria</taxon>
        <taxon>Pseudomonadati</taxon>
        <taxon>Bacteroidota</taxon>
        <taxon>Cytophagia</taxon>
        <taxon>Cytophagales</taxon>
        <taxon>Cyclobacteriaceae</taxon>
        <taxon>Belliella</taxon>
    </lineage>
</organism>
<keyword evidence="6 7" id="KW-0998">Cell outer membrane</keyword>
<evidence type="ECO:0000259" key="9">
    <source>
        <dbReference type="Pfam" id="PF07715"/>
    </source>
</evidence>
<dbReference type="InterPro" id="IPR037066">
    <property type="entry name" value="Plug_dom_sf"/>
</dbReference>
<evidence type="ECO:0000256" key="2">
    <source>
        <dbReference type="ARBA" id="ARBA00022448"/>
    </source>
</evidence>
<keyword evidence="8" id="KW-0732">Signal</keyword>
<gene>
    <name evidence="10" type="ORF">ACFOUP_09800</name>
</gene>
<evidence type="ECO:0000256" key="3">
    <source>
        <dbReference type="ARBA" id="ARBA00022452"/>
    </source>
</evidence>
<comment type="similarity">
    <text evidence="7">Belongs to the TonB-dependent receptor family.</text>
</comment>
<dbReference type="SUPFAM" id="SSF49464">
    <property type="entry name" value="Carboxypeptidase regulatory domain-like"/>
    <property type="match status" value="1"/>
</dbReference>
<feature type="domain" description="TonB-dependent receptor plug" evidence="9">
    <location>
        <begin position="117"/>
        <end position="244"/>
    </location>
</feature>
<reference evidence="11" key="1">
    <citation type="journal article" date="2019" name="Int. J. Syst. Evol. Microbiol.">
        <title>The Global Catalogue of Microorganisms (GCM) 10K type strain sequencing project: providing services to taxonomists for standard genome sequencing and annotation.</title>
        <authorList>
            <consortium name="The Broad Institute Genomics Platform"/>
            <consortium name="The Broad Institute Genome Sequencing Center for Infectious Disease"/>
            <person name="Wu L."/>
            <person name="Ma J."/>
        </authorList>
    </citation>
    <scope>NUCLEOTIDE SEQUENCE [LARGE SCALE GENOMIC DNA]</scope>
    <source>
        <strain evidence="11">CECT 8551</strain>
    </source>
</reference>
<keyword evidence="2 7" id="KW-0813">Transport</keyword>
<dbReference type="Gene3D" id="2.170.130.10">
    <property type="entry name" value="TonB-dependent receptor, plug domain"/>
    <property type="match status" value="1"/>
</dbReference>
<dbReference type="Pfam" id="PF07715">
    <property type="entry name" value="Plug"/>
    <property type="match status" value="1"/>
</dbReference>
<comment type="subcellular location">
    <subcellularLocation>
        <location evidence="1 7">Cell outer membrane</location>
        <topology evidence="1 7">Multi-pass membrane protein</topology>
    </subcellularLocation>
</comment>
<keyword evidence="5 7" id="KW-0472">Membrane</keyword>
<dbReference type="Gene3D" id="2.60.40.1120">
    <property type="entry name" value="Carboxypeptidase-like, regulatory domain"/>
    <property type="match status" value="1"/>
</dbReference>
<proteinExistence type="inferred from homology"/>
<evidence type="ECO:0000313" key="11">
    <source>
        <dbReference type="Proteomes" id="UP001595766"/>
    </source>
</evidence>
<evidence type="ECO:0000256" key="6">
    <source>
        <dbReference type="ARBA" id="ARBA00023237"/>
    </source>
</evidence>
<accession>A0ABV8EMV6</accession>
<keyword evidence="3 7" id="KW-1134">Transmembrane beta strand</keyword>
<feature type="chain" id="PRO_5046241493" evidence="8">
    <location>
        <begin position="21"/>
        <end position="1066"/>
    </location>
</feature>
<dbReference type="RefSeq" id="WP_241296284.1">
    <property type="nucleotide sequence ID" value="NZ_JAKZGR010000013.1"/>
</dbReference>
<dbReference type="NCBIfam" id="TIGR04056">
    <property type="entry name" value="OMP_RagA_SusC"/>
    <property type="match status" value="1"/>
</dbReference>
<dbReference type="EMBL" id="JBHSAV010000045">
    <property type="protein sequence ID" value="MFC3976668.1"/>
    <property type="molecule type" value="Genomic_DNA"/>
</dbReference>
<protein>
    <submittedName>
        <fullName evidence="10">SusC/RagA family TonB-linked outer membrane protein</fullName>
    </submittedName>
</protein>